<dbReference type="InterPro" id="IPR038109">
    <property type="entry name" value="DNA_bind_recomb_sf"/>
</dbReference>
<keyword evidence="2" id="KW-0233">DNA recombination</keyword>
<evidence type="ECO:0000256" key="1">
    <source>
        <dbReference type="ARBA" id="ARBA00023125"/>
    </source>
</evidence>
<evidence type="ECO:0008006" key="7">
    <source>
        <dbReference type="Google" id="ProtNLM"/>
    </source>
</evidence>
<dbReference type="Pfam" id="PF13408">
    <property type="entry name" value="Zn_ribbon_recom"/>
    <property type="match status" value="1"/>
</dbReference>
<sequence>MRAVLYLRLSVAQDDVISDSIRRQESDLRDLASREGWEVVQVLADDGLSGRKARANATEALRMLRDGEADVLAVWKLDRWTRQGLSAIGDLVTTLDTRPGALFVAFQDSLRSDQAGWRLLAAVLSEVARSEAESTAMRVSSAVWANRSAGRFVGGTVPFGYRSAPRAEGGRTLVTHPPELAVIQEVAARILAGESQASIIDDLTARKIPTTRSPYRFAEMKGLDPVGLDRGSWSYAGLAAVWTGESLLGRISRSRKVVDEGGRQRKVWELVRDADGLPLVAYPPLLDRSTVERLRLALRDPKRPASPRARRPRRARLLSGLIYCALCNARLWVSSHGGRIVYTCGRKSGRCPGPNMTVENADRAITEEYLSVVGHYPEVREVEETTSPESASALREIETALRETLAELASDSADEPAILRRVAILKGRRTDLRAAPVERSIRLIETGLTHSEAWELASMTERQGMLARAISHVTLTVTDTKGHTGYHPERLRIHWER</sequence>
<organism evidence="5 6">
    <name type="scientific">Amnibacterium flavum</name>
    <dbReference type="NCBI Taxonomy" id="2173173"/>
    <lineage>
        <taxon>Bacteria</taxon>
        <taxon>Bacillati</taxon>
        <taxon>Actinomycetota</taxon>
        <taxon>Actinomycetes</taxon>
        <taxon>Micrococcales</taxon>
        <taxon>Microbacteriaceae</taxon>
        <taxon>Amnibacterium</taxon>
    </lineage>
</organism>
<name>A0A2V1HMV2_9MICO</name>
<accession>A0A2V1HMV2</accession>
<dbReference type="Pfam" id="PF00239">
    <property type="entry name" value="Resolvase"/>
    <property type="match status" value="1"/>
</dbReference>
<dbReference type="PROSITE" id="PS51736">
    <property type="entry name" value="RECOMBINASES_3"/>
    <property type="match status" value="1"/>
</dbReference>
<protein>
    <recommendedName>
        <fullName evidence="7">Recombinase family protein</fullName>
    </recommendedName>
</protein>
<dbReference type="Gene3D" id="3.90.1750.20">
    <property type="entry name" value="Putative Large Serine Recombinase, Chain B, Domain 2"/>
    <property type="match status" value="1"/>
</dbReference>
<comment type="caution">
    <text evidence="5">The sequence shown here is derived from an EMBL/GenBank/DDBJ whole genome shotgun (WGS) entry which is preliminary data.</text>
</comment>
<reference evidence="5 6" key="1">
    <citation type="submission" date="2018-05" db="EMBL/GenBank/DDBJ databases">
        <title>Amnibacterium sp. M8JJ-5, whole genome shotgun sequence.</title>
        <authorList>
            <person name="Tuo L."/>
        </authorList>
    </citation>
    <scope>NUCLEOTIDE SEQUENCE [LARGE SCALE GENOMIC DNA]</scope>
    <source>
        <strain evidence="5 6">M8JJ-5</strain>
    </source>
</reference>
<dbReference type="EMBL" id="QEOP01000002">
    <property type="protein sequence ID" value="PVZ93858.1"/>
    <property type="molecule type" value="Genomic_DNA"/>
</dbReference>
<dbReference type="InterPro" id="IPR006119">
    <property type="entry name" value="Resolv_N"/>
</dbReference>
<dbReference type="PANTHER" id="PTHR30461:SF2">
    <property type="entry name" value="SERINE RECOMBINASE PINE-RELATED"/>
    <property type="match status" value="1"/>
</dbReference>
<dbReference type="InterPro" id="IPR050639">
    <property type="entry name" value="SSR_resolvase"/>
</dbReference>
<dbReference type="AlphaFoldDB" id="A0A2V1HMV2"/>
<dbReference type="RefSeq" id="WP_116756372.1">
    <property type="nucleotide sequence ID" value="NZ_JBHUEX010000001.1"/>
</dbReference>
<dbReference type="PANTHER" id="PTHR30461">
    <property type="entry name" value="DNA-INVERTASE FROM LAMBDOID PROPHAGE"/>
    <property type="match status" value="1"/>
</dbReference>
<feature type="domain" description="Recombinase" evidence="4">
    <location>
        <begin position="158"/>
        <end position="304"/>
    </location>
</feature>
<dbReference type="InterPro" id="IPR025827">
    <property type="entry name" value="Zn_ribbon_recom_dom"/>
</dbReference>
<dbReference type="SUPFAM" id="SSF53041">
    <property type="entry name" value="Resolvase-like"/>
    <property type="match status" value="1"/>
</dbReference>
<dbReference type="InterPro" id="IPR036162">
    <property type="entry name" value="Resolvase-like_N_sf"/>
</dbReference>
<evidence type="ECO:0000259" key="4">
    <source>
        <dbReference type="PROSITE" id="PS51737"/>
    </source>
</evidence>
<dbReference type="Proteomes" id="UP000244893">
    <property type="component" value="Unassembled WGS sequence"/>
</dbReference>
<proteinExistence type="predicted"/>
<keyword evidence="1" id="KW-0238">DNA-binding</keyword>
<evidence type="ECO:0000313" key="6">
    <source>
        <dbReference type="Proteomes" id="UP000244893"/>
    </source>
</evidence>
<dbReference type="SMART" id="SM00857">
    <property type="entry name" value="Resolvase"/>
    <property type="match status" value="1"/>
</dbReference>
<gene>
    <name evidence="5" type="ORF">DDQ50_08740</name>
</gene>
<dbReference type="OrthoDB" id="4500247at2"/>
<dbReference type="CDD" id="cd00338">
    <property type="entry name" value="Ser_Recombinase"/>
    <property type="match status" value="1"/>
</dbReference>
<dbReference type="Gene3D" id="3.40.50.1390">
    <property type="entry name" value="Resolvase, N-terminal catalytic domain"/>
    <property type="match status" value="1"/>
</dbReference>
<dbReference type="PROSITE" id="PS51737">
    <property type="entry name" value="RECOMBINASE_DNA_BIND"/>
    <property type="match status" value="1"/>
</dbReference>
<evidence type="ECO:0000313" key="5">
    <source>
        <dbReference type="EMBL" id="PVZ93858.1"/>
    </source>
</evidence>
<evidence type="ECO:0000259" key="3">
    <source>
        <dbReference type="PROSITE" id="PS51736"/>
    </source>
</evidence>
<dbReference type="GO" id="GO:0000150">
    <property type="term" value="F:DNA strand exchange activity"/>
    <property type="evidence" value="ECO:0007669"/>
    <property type="project" value="InterPro"/>
</dbReference>
<evidence type="ECO:0000256" key="2">
    <source>
        <dbReference type="ARBA" id="ARBA00023172"/>
    </source>
</evidence>
<feature type="domain" description="Resolvase/invertase-type recombinase catalytic" evidence="3">
    <location>
        <begin position="2"/>
        <end position="150"/>
    </location>
</feature>
<dbReference type="InterPro" id="IPR011109">
    <property type="entry name" value="DNA_bind_recombinase_dom"/>
</dbReference>
<dbReference type="GO" id="GO:0003677">
    <property type="term" value="F:DNA binding"/>
    <property type="evidence" value="ECO:0007669"/>
    <property type="project" value="UniProtKB-KW"/>
</dbReference>
<keyword evidence="6" id="KW-1185">Reference proteome</keyword>